<organism evidence="1">
    <name type="scientific">Fervidicoccus fontis</name>
    <dbReference type="NCBI Taxonomy" id="683846"/>
    <lineage>
        <taxon>Archaea</taxon>
        <taxon>Thermoproteota</taxon>
        <taxon>Thermoprotei</taxon>
        <taxon>Fervidicoccales</taxon>
        <taxon>Fervidicoccaceae</taxon>
        <taxon>Fervidicoccus</taxon>
    </lineage>
</organism>
<gene>
    <name evidence="1" type="ORF">ENO36_03990</name>
</gene>
<dbReference type="AlphaFoldDB" id="A0A7C2YDZ7"/>
<dbReference type="Proteomes" id="UP000885664">
    <property type="component" value="Unassembled WGS sequence"/>
</dbReference>
<proteinExistence type="predicted"/>
<protein>
    <submittedName>
        <fullName evidence="1">Uncharacterized protein</fullName>
    </submittedName>
</protein>
<sequence length="84" mass="9685">MGRTVPSSRMAIEPEIERLMKMIEYIHEPEVKRALKEIVEAYADIAPVFRAVPPYDKTYAILLAGLLRTMKRLEVIEQKLDIKG</sequence>
<evidence type="ECO:0000313" key="1">
    <source>
        <dbReference type="EMBL" id="HEU97999.1"/>
    </source>
</evidence>
<accession>A0A7C2YDZ7</accession>
<dbReference type="EMBL" id="DSFE01000086">
    <property type="protein sequence ID" value="HEU97999.1"/>
    <property type="molecule type" value="Genomic_DNA"/>
</dbReference>
<comment type="caution">
    <text evidence="1">The sequence shown here is derived from an EMBL/GenBank/DDBJ whole genome shotgun (WGS) entry which is preliminary data.</text>
</comment>
<reference evidence="1" key="1">
    <citation type="journal article" date="2020" name="mSystems">
        <title>Genome- and Community-Level Interaction Insights into Carbon Utilization and Element Cycling Functions of Hydrothermarchaeota in Hydrothermal Sediment.</title>
        <authorList>
            <person name="Zhou Z."/>
            <person name="Liu Y."/>
            <person name="Xu W."/>
            <person name="Pan J."/>
            <person name="Luo Z.H."/>
            <person name="Li M."/>
        </authorList>
    </citation>
    <scope>NUCLEOTIDE SEQUENCE [LARGE SCALE GENOMIC DNA]</scope>
    <source>
        <strain evidence="1">SpSt-1259</strain>
    </source>
</reference>
<name>A0A7C2YDZ7_9CREN</name>